<feature type="domain" description="Glycosyl hydrolase family 13 catalytic" evidence="6">
    <location>
        <begin position="13"/>
        <end position="416"/>
    </location>
</feature>
<dbReference type="FunFam" id="3.20.20.80:FF:000064">
    <property type="entry name" value="Oligo-1,6-glucosidase"/>
    <property type="match status" value="1"/>
</dbReference>
<dbReference type="PANTHER" id="PTHR10357:SF184">
    <property type="entry name" value="OLIGO-1,6-GLUCOSIDASE 1"/>
    <property type="match status" value="1"/>
</dbReference>
<dbReference type="GO" id="GO:0004556">
    <property type="term" value="F:alpha-amylase activity"/>
    <property type="evidence" value="ECO:0007669"/>
    <property type="project" value="TreeGrafter"/>
</dbReference>
<dbReference type="SUPFAM" id="SSF51445">
    <property type="entry name" value="(Trans)glycosidases"/>
    <property type="match status" value="1"/>
</dbReference>
<evidence type="ECO:0000256" key="4">
    <source>
        <dbReference type="ARBA" id="ARBA00022801"/>
    </source>
</evidence>
<dbReference type="SMART" id="SM00642">
    <property type="entry name" value="Aamy"/>
    <property type="match status" value="1"/>
</dbReference>
<keyword evidence="3" id="KW-0963">Cytoplasm</keyword>
<reference evidence="7 8" key="1">
    <citation type="submission" date="2019-09" db="EMBL/GenBank/DDBJ databases">
        <title>Draft genome sequencing of Hungatella hathewayi 123Y-2.</title>
        <authorList>
            <person name="Lv Q."/>
            <person name="Li S."/>
        </authorList>
    </citation>
    <scope>NUCLEOTIDE SEQUENCE [LARGE SCALE GENOMIC DNA]</scope>
    <source>
        <strain evidence="7 8">123Y-2</strain>
    </source>
</reference>
<dbReference type="GO" id="GO:0009313">
    <property type="term" value="P:oligosaccharide catabolic process"/>
    <property type="evidence" value="ECO:0007669"/>
    <property type="project" value="TreeGrafter"/>
</dbReference>
<keyword evidence="5 7" id="KW-0326">Glycosidase</keyword>
<name>A0AAW9WM62_9FIRM</name>
<evidence type="ECO:0000256" key="2">
    <source>
        <dbReference type="ARBA" id="ARBA00008061"/>
    </source>
</evidence>
<dbReference type="RefSeq" id="WP_055651744.1">
    <property type="nucleotide sequence ID" value="NZ_CZAZ01000034.1"/>
</dbReference>
<evidence type="ECO:0000313" key="8">
    <source>
        <dbReference type="Proteomes" id="UP000434223"/>
    </source>
</evidence>
<dbReference type="Gene3D" id="2.60.40.1180">
    <property type="entry name" value="Golgi alpha-mannosidase II"/>
    <property type="match status" value="1"/>
</dbReference>
<dbReference type="InterPro" id="IPR032091">
    <property type="entry name" value="Malt_amylase-like_C"/>
</dbReference>
<protein>
    <submittedName>
        <fullName evidence="7">Alpha,alpha-phosphotrehalase</fullName>
        <ecNumber evidence="7">3.2.1.93</ecNumber>
    </submittedName>
</protein>
<dbReference type="GO" id="GO:0005737">
    <property type="term" value="C:cytoplasm"/>
    <property type="evidence" value="ECO:0007669"/>
    <property type="project" value="UniProtKB-SubCell"/>
</dbReference>
<dbReference type="Proteomes" id="UP000434223">
    <property type="component" value="Unassembled WGS sequence"/>
</dbReference>
<evidence type="ECO:0000256" key="1">
    <source>
        <dbReference type="ARBA" id="ARBA00004496"/>
    </source>
</evidence>
<dbReference type="PANTHER" id="PTHR10357">
    <property type="entry name" value="ALPHA-AMYLASE FAMILY MEMBER"/>
    <property type="match status" value="1"/>
</dbReference>
<evidence type="ECO:0000259" key="6">
    <source>
        <dbReference type="SMART" id="SM00642"/>
    </source>
</evidence>
<dbReference type="Gene3D" id="3.20.20.80">
    <property type="entry name" value="Glycosidases"/>
    <property type="match status" value="1"/>
</dbReference>
<dbReference type="SUPFAM" id="SSF51011">
    <property type="entry name" value="Glycosyl hydrolase domain"/>
    <property type="match status" value="1"/>
</dbReference>
<dbReference type="AlphaFoldDB" id="A0AAW9WM62"/>
<gene>
    <name evidence="7" type="ORF">GNE07_25865</name>
</gene>
<evidence type="ECO:0000256" key="3">
    <source>
        <dbReference type="ARBA" id="ARBA00022490"/>
    </source>
</evidence>
<keyword evidence="4 7" id="KW-0378">Hydrolase</keyword>
<comment type="subcellular location">
    <subcellularLocation>
        <location evidence="1">Cytoplasm</location>
    </subcellularLocation>
</comment>
<sequence length="555" mass="65816">MNGQWWKRSVVYQIYPRSFKDSNGDGIGDIRGIIEKIDYIKNLGVDVLWLSPIYQSPNDDNGYDISDYQAIMPEFGTMKDFDELLKQAHKRNIKIIMDLVVNHTSDEHIWFQRSREKEKSKYQDYYIWAKEKPNNWESYFGGSAWEYDEVREMYYLHLFSRKQPDLNWRNPELREDIYKMMSWWLDKGIDGFRMDVINLISKADGFPEGEVIEGTPYTEKAPYVICGPQMHTYLKEMYKKVLSNYNIMTVGEGLGLGLDEARKITSENSKELNMMFTFEHMDVENIGKEKWTEQRFKLKDLKQIMSKWQKGLEHEGWNSLYWNNHDQPRVVSRFGDDGLFWEKSAKMLAVCLHMMKGTPYIYQGEEIGMTNIRLKTINEYHDIESKAAYERYKNYMGYSEEKIMNCIHARSRDNARSPMQWDTTRNAGFTDGSPWFEVNTNYEKINVESQVNDPDSILSFYRELIVLRKSYEIIIEGDYNLLYPEDDNVYAYTREWQNQKILVICNFSKEHIAFQVPSSFDNKENRLLIGNYEGAALEKEMLLRPYEADVFLFTS</sequence>
<dbReference type="Pfam" id="PF16657">
    <property type="entry name" value="Malt_amylase_C"/>
    <property type="match status" value="1"/>
</dbReference>
<dbReference type="InterPro" id="IPR006047">
    <property type="entry name" value="GH13_cat_dom"/>
</dbReference>
<dbReference type="CDD" id="cd11333">
    <property type="entry name" value="AmyAc_SI_OligoGlu_DGase"/>
    <property type="match status" value="1"/>
</dbReference>
<evidence type="ECO:0000313" key="7">
    <source>
        <dbReference type="EMBL" id="MUB66450.1"/>
    </source>
</evidence>
<dbReference type="NCBIfam" id="NF008183">
    <property type="entry name" value="PRK10933.1"/>
    <property type="match status" value="1"/>
</dbReference>
<dbReference type="InterPro" id="IPR013780">
    <property type="entry name" value="Glyco_hydro_b"/>
</dbReference>
<dbReference type="Gene3D" id="3.90.400.10">
    <property type="entry name" value="Oligo-1,6-glucosidase, Domain 2"/>
    <property type="match status" value="1"/>
</dbReference>
<comment type="caution">
    <text evidence="7">The sequence shown here is derived from an EMBL/GenBank/DDBJ whole genome shotgun (WGS) entry which is preliminary data.</text>
</comment>
<dbReference type="InterPro" id="IPR017853">
    <property type="entry name" value="GH"/>
</dbReference>
<comment type="similarity">
    <text evidence="2">Belongs to the glycosyl hydrolase 13 family.</text>
</comment>
<dbReference type="GO" id="GO:0008788">
    <property type="term" value="F:alpha,alpha-phosphotrehalase activity"/>
    <property type="evidence" value="ECO:0007669"/>
    <property type="project" value="UniProtKB-EC"/>
</dbReference>
<accession>A0AAW9WM62</accession>
<dbReference type="FunFam" id="3.90.400.10:FF:000002">
    <property type="entry name" value="Sucrose isomerase"/>
    <property type="match status" value="1"/>
</dbReference>
<dbReference type="EMBL" id="WNME01000026">
    <property type="protein sequence ID" value="MUB66450.1"/>
    <property type="molecule type" value="Genomic_DNA"/>
</dbReference>
<proteinExistence type="inferred from homology"/>
<dbReference type="EC" id="3.2.1.93" evidence="7"/>
<dbReference type="FunFam" id="2.60.40.1180:FF:000007">
    <property type="entry name" value="Sucrose isomerase"/>
    <property type="match status" value="1"/>
</dbReference>
<evidence type="ECO:0000256" key="5">
    <source>
        <dbReference type="ARBA" id="ARBA00023295"/>
    </source>
</evidence>
<organism evidence="7 8">
    <name type="scientific">Hungatella hathewayi</name>
    <dbReference type="NCBI Taxonomy" id="154046"/>
    <lineage>
        <taxon>Bacteria</taxon>
        <taxon>Bacillati</taxon>
        <taxon>Bacillota</taxon>
        <taxon>Clostridia</taxon>
        <taxon>Lachnospirales</taxon>
        <taxon>Lachnospiraceae</taxon>
        <taxon>Hungatella</taxon>
    </lineage>
</organism>
<dbReference type="Pfam" id="PF00128">
    <property type="entry name" value="Alpha-amylase"/>
    <property type="match status" value="1"/>
</dbReference>
<dbReference type="FunFam" id="3.20.20.80:FF:000014">
    <property type="entry name" value="Alpha,alpha-phosphotrehalase"/>
    <property type="match status" value="1"/>
</dbReference>
<dbReference type="InterPro" id="IPR045857">
    <property type="entry name" value="O16G_dom_2"/>
</dbReference>